<dbReference type="PROSITE" id="PS51318">
    <property type="entry name" value="TAT"/>
    <property type="match status" value="1"/>
</dbReference>
<dbReference type="Pfam" id="PF00082">
    <property type="entry name" value="Peptidase_S8"/>
    <property type="match status" value="1"/>
</dbReference>
<feature type="active site" description="Charge relay system" evidence="5">
    <location>
        <position position="202"/>
    </location>
</feature>
<dbReference type="AlphaFoldDB" id="A0A1I6KNJ4"/>
<dbReference type="OrthoDB" id="341609at2157"/>
<evidence type="ECO:0000256" key="3">
    <source>
        <dbReference type="ARBA" id="ARBA00022801"/>
    </source>
</evidence>
<dbReference type="GO" id="GO:0004252">
    <property type="term" value="F:serine-type endopeptidase activity"/>
    <property type="evidence" value="ECO:0007669"/>
    <property type="project" value="UniProtKB-UniRule"/>
</dbReference>
<feature type="active site" description="Charge relay system" evidence="5">
    <location>
        <position position="166"/>
    </location>
</feature>
<evidence type="ECO:0000256" key="2">
    <source>
        <dbReference type="ARBA" id="ARBA00022670"/>
    </source>
</evidence>
<evidence type="ECO:0000259" key="8">
    <source>
        <dbReference type="Pfam" id="PF00082"/>
    </source>
</evidence>
<evidence type="ECO:0000313" key="9">
    <source>
        <dbReference type="EMBL" id="SFR92819.1"/>
    </source>
</evidence>
<dbReference type="SUPFAM" id="SSF52743">
    <property type="entry name" value="Subtilisin-like"/>
    <property type="match status" value="1"/>
</dbReference>
<dbReference type="PANTHER" id="PTHR43806:SF11">
    <property type="entry name" value="CEREVISIN-RELATED"/>
    <property type="match status" value="1"/>
</dbReference>
<evidence type="ECO:0000256" key="1">
    <source>
        <dbReference type="ARBA" id="ARBA00011073"/>
    </source>
</evidence>
<dbReference type="PROSITE" id="PS00136">
    <property type="entry name" value="SUBTILASE_ASP"/>
    <property type="match status" value="1"/>
</dbReference>
<proteinExistence type="inferred from homology"/>
<feature type="domain" description="Peptidase S8/S53" evidence="8">
    <location>
        <begin position="157"/>
        <end position="453"/>
    </location>
</feature>
<keyword evidence="4 5" id="KW-0720">Serine protease</keyword>
<evidence type="ECO:0000256" key="4">
    <source>
        <dbReference type="ARBA" id="ARBA00022825"/>
    </source>
</evidence>
<evidence type="ECO:0000313" key="10">
    <source>
        <dbReference type="Proteomes" id="UP000199062"/>
    </source>
</evidence>
<dbReference type="STRING" id="767519.SAMN05216559_1156"/>
<evidence type="ECO:0000256" key="6">
    <source>
        <dbReference type="RuleBase" id="RU003355"/>
    </source>
</evidence>
<feature type="region of interest" description="Disordered" evidence="7">
    <location>
        <begin position="96"/>
        <end position="134"/>
    </location>
</feature>
<gene>
    <name evidence="9" type="ORF">SAMN05216559_1156</name>
</gene>
<dbReference type="InterPro" id="IPR000209">
    <property type="entry name" value="Peptidase_S8/S53_dom"/>
</dbReference>
<dbReference type="InterPro" id="IPR023828">
    <property type="entry name" value="Peptidase_S8_Ser-AS"/>
</dbReference>
<accession>A0A1I6KNJ4</accession>
<dbReference type="InterPro" id="IPR023827">
    <property type="entry name" value="Peptidase_S8_Asp-AS"/>
</dbReference>
<dbReference type="EMBL" id="FOZK01000001">
    <property type="protein sequence ID" value="SFR92819.1"/>
    <property type="molecule type" value="Genomic_DNA"/>
</dbReference>
<dbReference type="PANTHER" id="PTHR43806">
    <property type="entry name" value="PEPTIDASE S8"/>
    <property type="match status" value="1"/>
</dbReference>
<evidence type="ECO:0000256" key="5">
    <source>
        <dbReference type="PROSITE-ProRule" id="PRU01240"/>
    </source>
</evidence>
<dbReference type="GO" id="GO:0006508">
    <property type="term" value="P:proteolysis"/>
    <property type="evidence" value="ECO:0007669"/>
    <property type="project" value="UniProtKB-KW"/>
</dbReference>
<dbReference type="InterPro" id="IPR015500">
    <property type="entry name" value="Peptidase_S8_subtilisin-rel"/>
</dbReference>
<dbReference type="Gene3D" id="3.40.50.200">
    <property type="entry name" value="Peptidase S8/S53 domain"/>
    <property type="match status" value="1"/>
</dbReference>
<protein>
    <submittedName>
        <fullName evidence="9">Serine protease, subtilisin family</fullName>
    </submittedName>
</protein>
<keyword evidence="10" id="KW-1185">Reference proteome</keyword>
<name>A0A1I6KNJ4_9EURY</name>
<sequence length="482" mass="49541">MSDNDTVHRRTVLERTGAALALTATIGTATAADGDQWYVVVTDGDASRRVARKGFDVRTELADGDVLLVRGPDGKTGRLASTSRVAAASVDVTADVGPEGELVGPESTADATDGDAGAGATAASSTVAPETTDEPYYDSQWDKALIDLPEAHETTTGEGARIALLDSGIYADHPDLDVHADLSRVVTRESIEDRGVRDVEGHGTHVAGIAAASIDNDAGVAGVAPDAELVSIRDVYEAPEADRQRGSSLARRLVGLEYAASIDVDVVSSTAVPAGLVRSFPPEARGSALADACRRLIQHAVDSGTVVVQAAGNYAVPSEGGANFQAGGDFMYPGFVPAALTVGATGPNDERAYYSHYGLSYLDVAAPGGGYETATKSFESTDVAYPYPSNGIVSTLKPGSPFAERAGFPDSLYGPMFGTSMATPQVAGTAALVRSIAPDVDPYRVMQAIQQGADGERGPDVGAGRLNAAAALDASVLNGARQ</sequence>
<dbReference type="InterPro" id="IPR006311">
    <property type="entry name" value="TAT_signal"/>
</dbReference>
<dbReference type="PROSITE" id="PS00137">
    <property type="entry name" value="SUBTILASE_HIS"/>
    <property type="match status" value="1"/>
</dbReference>
<dbReference type="PROSITE" id="PS51892">
    <property type="entry name" value="SUBTILASE"/>
    <property type="match status" value="1"/>
</dbReference>
<comment type="similarity">
    <text evidence="1 5 6">Belongs to the peptidase S8 family.</text>
</comment>
<reference evidence="9 10" key="1">
    <citation type="submission" date="2016-10" db="EMBL/GenBank/DDBJ databases">
        <authorList>
            <person name="de Groot N.N."/>
        </authorList>
    </citation>
    <scope>NUCLEOTIDE SEQUENCE [LARGE SCALE GENOMIC DNA]</scope>
    <source>
        <strain evidence="9 10">CGMCC 1.10457</strain>
    </source>
</reference>
<dbReference type="InterPro" id="IPR022398">
    <property type="entry name" value="Peptidase_S8_His-AS"/>
</dbReference>
<dbReference type="PROSITE" id="PS00138">
    <property type="entry name" value="SUBTILASE_SER"/>
    <property type="match status" value="1"/>
</dbReference>
<keyword evidence="3 5" id="KW-0378">Hydrolase</keyword>
<dbReference type="InterPro" id="IPR036852">
    <property type="entry name" value="Peptidase_S8/S53_dom_sf"/>
</dbReference>
<organism evidence="9 10">
    <name type="scientific">Halomicrobium zhouii</name>
    <dbReference type="NCBI Taxonomy" id="767519"/>
    <lineage>
        <taxon>Archaea</taxon>
        <taxon>Methanobacteriati</taxon>
        <taxon>Methanobacteriota</taxon>
        <taxon>Stenosarchaea group</taxon>
        <taxon>Halobacteria</taxon>
        <taxon>Halobacteriales</taxon>
        <taxon>Haloarculaceae</taxon>
        <taxon>Halomicrobium</taxon>
    </lineage>
</organism>
<keyword evidence="2 5" id="KW-0645">Protease</keyword>
<feature type="compositionally biased region" description="Low complexity" evidence="7">
    <location>
        <begin position="107"/>
        <end position="126"/>
    </location>
</feature>
<feature type="active site" description="Charge relay system" evidence="5">
    <location>
        <position position="420"/>
    </location>
</feature>
<dbReference type="RefSeq" id="WP_089814719.1">
    <property type="nucleotide sequence ID" value="NZ_FOZK01000001.1"/>
</dbReference>
<dbReference type="Proteomes" id="UP000199062">
    <property type="component" value="Unassembled WGS sequence"/>
</dbReference>
<evidence type="ECO:0000256" key="7">
    <source>
        <dbReference type="SAM" id="MobiDB-lite"/>
    </source>
</evidence>
<dbReference type="PRINTS" id="PR00723">
    <property type="entry name" value="SUBTILISIN"/>
</dbReference>
<dbReference type="InterPro" id="IPR050131">
    <property type="entry name" value="Peptidase_S8_subtilisin-like"/>
</dbReference>